<dbReference type="InterPro" id="IPR057279">
    <property type="entry name" value="MGAT4"/>
</dbReference>
<dbReference type="Proteomes" id="UP000050761">
    <property type="component" value="Unassembled WGS sequence"/>
</dbReference>
<reference evidence="3" key="1">
    <citation type="submission" date="2019-09" db="UniProtKB">
        <authorList>
            <consortium name="WormBaseParasite"/>
        </authorList>
    </citation>
    <scope>IDENTIFICATION</scope>
</reference>
<evidence type="ECO:0000313" key="3">
    <source>
        <dbReference type="WBParaSite" id="HPBE_0001825801-mRNA-1"/>
    </source>
</evidence>
<sequence>LKQRRPWFSMHFTNLGFIGKMFRSEDIKYLTHAIALYYQYKPVDWILSDVEYSRYCSPEHNTTQCQRVRQFMWIKTKIFSQGLF</sequence>
<dbReference type="WBParaSite" id="HPBE_0001825801-mRNA-1">
    <property type="protein sequence ID" value="HPBE_0001825801-mRNA-1"/>
    <property type="gene ID" value="HPBE_0001825801"/>
</dbReference>
<dbReference type="GO" id="GO:0005795">
    <property type="term" value="C:Golgi stack"/>
    <property type="evidence" value="ECO:0007669"/>
    <property type="project" value="TreeGrafter"/>
</dbReference>
<dbReference type="GO" id="GO:0005783">
    <property type="term" value="C:endoplasmic reticulum"/>
    <property type="evidence" value="ECO:0007669"/>
    <property type="project" value="TreeGrafter"/>
</dbReference>
<dbReference type="PANTHER" id="PTHR12062">
    <property type="entry name" value="N-ACETYLGLUCOSAMINYLTRANSFERASE VI"/>
    <property type="match status" value="1"/>
</dbReference>
<dbReference type="PANTHER" id="PTHR12062:SF9">
    <property type="entry name" value="ALPHA-1,3-MANNOSYL-GLYCOPROTEIN 4-BETA-N-ACETYLGLUCOSAMINYLTRANSFERASE A, ISOFORM A"/>
    <property type="match status" value="1"/>
</dbReference>
<feature type="domain" description="MGAT4 conserved region" evidence="1">
    <location>
        <begin position="3"/>
        <end position="76"/>
    </location>
</feature>
<evidence type="ECO:0000313" key="2">
    <source>
        <dbReference type="Proteomes" id="UP000050761"/>
    </source>
</evidence>
<name>A0A183G8P0_HELPZ</name>
<dbReference type="GO" id="GO:0006487">
    <property type="term" value="P:protein N-linked glycosylation"/>
    <property type="evidence" value="ECO:0007669"/>
    <property type="project" value="TreeGrafter"/>
</dbReference>
<proteinExistence type="predicted"/>
<dbReference type="Pfam" id="PF04666">
    <property type="entry name" value="MGAT4_cons"/>
    <property type="match status" value="1"/>
</dbReference>
<dbReference type="GO" id="GO:0008375">
    <property type="term" value="F:acetylglucosaminyltransferase activity"/>
    <property type="evidence" value="ECO:0007669"/>
    <property type="project" value="TreeGrafter"/>
</dbReference>
<protein>
    <recommendedName>
        <fullName evidence="1">MGAT4 conserved region domain-containing protein</fullName>
    </recommendedName>
</protein>
<accession>A0A183G8P0</accession>
<evidence type="ECO:0000259" key="1">
    <source>
        <dbReference type="Pfam" id="PF04666"/>
    </source>
</evidence>
<dbReference type="GO" id="GO:0005793">
    <property type="term" value="C:endoplasmic reticulum-Golgi intermediate compartment"/>
    <property type="evidence" value="ECO:0007669"/>
    <property type="project" value="TreeGrafter"/>
</dbReference>
<dbReference type="AlphaFoldDB" id="A0A183G8P0"/>
<organism evidence="2 3">
    <name type="scientific">Heligmosomoides polygyrus</name>
    <name type="common">Parasitic roundworm</name>
    <dbReference type="NCBI Taxonomy" id="6339"/>
    <lineage>
        <taxon>Eukaryota</taxon>
        <taxon>Metazoa</taxon>
        <taxon>Ecdysozoa</taxon>
        <taxon>Nematoda</taxon>
        <taxon>Chromadorea</taxon>
        <taxon>Rhabditida</taxon>
        <taxon>Rhabditina</taxon>
        <taxon>Rhabditomorpha</taxon>
        <taxon>Strongyloidea</taxon>
        <taxon>Heligmosomidae</taxon>
        <taxon>Heligmosomoides</taxon>
    </lineage>
</organism>
<dbReference type="InterPro" id="IPR006759">
    <property type="entry name" value="Glyco_transf_54"/>
</dbReference>
<keyword evidence="2" id="KW-1185">Reference proteome</keyword>